<dbReference type="RefSeq" id="WP_184859058.1">
    <property type="nucleotide sequence ID" value="NZ_BAAAWY010000008.1"/>
</dbReference>
<keyword evidence="1" id="KW-0732">Signal</keyword>
<accession>A0A7W9KCC1</accession>
<feature type="chain" id="PRO_5038578387" description="LTD domain-containing protein" evidence="1">
    <location>
        <begin position="23"/>
        <end position="194"/>
    </location>
</feature>
<organism evidence="3 4">
    <name type="scientific">Kutzneria kofuensis</name>
    <dbReference type="NCBI Taxonomy" id="103725"/>
    <lineage>
        <taxon>Bacteria</taxon>
        <taxon>Bacillati</taxon>
        <taxon>Actinomycetota</taxon>
        <taxon>Actinomycetes</taxon>
        <taxon>Pseudonocardiales</taxon>
        <taxon>Pseudonocardiaceae</taxon>
        <taxon>Kutzneria</taxon>
    </lineage>
</organism>
<dbReference type="EMBL" id="JACHIR010000001">
    <property type="protein sequence ID" value="MBB5889917.1"/>
    <property type="molecule type" value="Genomic_DNA"/>
</dbReference>
<keyword evidence="4" id="KW-1185">Reference proteome</keyword>
<feature type="signal peptide" evidence="1">
    <location>
        <begin position="1"/>
        <end position="22"/>
    </location>
</feature>
<name>A0A7W9KCC1_9PSEU</name>
<evidence type="ECO:0000256" key="1">
    <source>
        <dbReference type="SAM" id="SignalP"/>
    </source>
</evidence>
<evidence type="ECO:0000259" key="2">
    <source>
        <dbReference type="PROSITE" id="PS51841"/>
    </source>
</evidence>
<evidence type="ECO:0000313" key="3">
    <source>
        <dbReference type="EMBL" id="MBB5889917.1"/>
    </source>
</evidence>
<dbReference type="InterPro" id="IPR001322">
    <property type="entry name" value="Lamin_tail_dom"/>
</dbReference>
<feature type="domain" description="LTD" evidence="2">
    <location>
        <begin position="30"/>
        <end position="147"/>
    </location>
</feature>
<dbReference type="Proteomes" id="UP000585638">
    <property type="component" value="Unassembled WGS sequence"/>
</dbReference>
<dbReference type="PROSITE" id="PS51841">
    <property type="entry name" value="LTD"/>
    <property type="match status" value="1"/>
</dbReference>
<dbReference type="InterPro" id="IPR036415">
    <property type="entry name" value="Lamin_tail_dom_sf"/>
</dbReference>
<sequence>MRRSVIAFVAAGIVALSLITDAAASAAARSMASVQKSSTFVFDQIATHGPAGAADQYIQIKNLSQVPQDLGNFKVEFAPSRSQIFEVAAIPPGTILQPGQVYLMVNPLGYSGPTVDEYFTGFTLPERFSIALLSPSNVIVDSVSTIPTSPIPFGDPAPICKGPNAALIRRSNTGDNAVDFYCGPRVPGLPGPDA</sequence>
<reference evidence="3 4" key="1">
    <citation type="submission" date="2020-08" db="EMBL/GenBank/DDBJ databases">
        <title>Sequencing the genomes of 1000 actinobacteria strains.</title>
        <authorList>
            <person name="Klenk H.-P."/>
        </authorList>
    </citation>
    <scope>NUCLEOTIDE SEQUENCE [LARGE SCALE GENOMIC DNA]</scope>
    <source>
        <strain evidence="3 4">DSM 43851</strain>
    </source>
</reference>
<evidence type="ECO:0000313" key="4">
    <source>
        <dbReference type="Proteomes" id="UP000585638"/>
    </source>
</evidence>
<protein>
    <recommendedName>
        <fullName evidence="2">LTD domain-containing protein</fullName>
    </recommendedName>
</protein>
<dbReference type="AlphaFoldDB" id="A0A7W9KCC1"/>
<dbReference type="SUPFAM" id="SSF74853">
    <property type="entry name" value="Lamin A/C globular tail domain"/>
    <property type="match status" value="1"/>
</dbReference>
<proteinExistence type="predicted"/>
<comment type="caution">
    <text evidence="3">The sequence shown here is derived from an EMBL/GenBank/DDBJ whole genome shotgun (WGS) entry which is preliminary data.</text>
</comment>
<gene>
    <name evidence="3" type="ORF">BJ998_001113</name>
</gene>